<gene>
    <name evidence="2" type="ORF">HNQ52_000084</name>
</gene>
<reference evidence="2 3" key="1">
    <citation type="submission" date="2020-08" db="EMBL/GenBank/DDBJ databases">
        <title>Genomic Encyclopedia of Type Strains, Phase IV (KMG-IV): sequencing the most valuable type-strain genomes for metagenomic binning, comparative biology and taxonomic classification.</title>
        <authorList>
            <person name="Goeker M."/>
        </authorList>
    </citation>
    <scope>NUCLEOTIDE SEQUENCE [LARGE SCALE GENOMIC DNA]</scope>
    <source>
        <strain evidence="2 3">DSM 24163</strain>
    </source>
</reference>
<organism evidence="2 3">
    <name type="scientific">Chiayiivirga flava</name>
    <dbReference type="NCBI Taxonomy" id="659595"/>
    <lineage>
        <taxon>Bacteria</taxon>
        <taxon>Pseudomonadati</taxon>
        <taxon>Pseudomonadota</taxon>
        <taxon>Gammaproteobacteria</taxon>
        <taxon>Lysobacterales</taxon>
        <taxon>Lysobacteraceae</taxon>
        <taxon>Chiayiivirga</taxon>
    </lineage>
</organism>
<feature type="domain" description="Antitoxin Xre/MbcA/ParS-like toxin-binding" evidence="1">
    <location>
        <begin position="91"/>
        <end position="143"/>
    </location>
</feature>
<evidence type="ECO:0000313" key="2">
    <source>
        <dbReference type="EMBL" id="MBB5206568.1"/>
    </source>
</evidence>
<dbReference type="Pfam" id="PF09722">
    <property type="entry name" value="Xre_MbcA_ParS_C"/>
    <property type="match status" value="1"/>
</dbReference>
<protein>
    <recommendedName>
        <fullName evidence="1">Antitoxin Xre/MbcA/ParS-like toxin-binding domain-containing protein</fullName>
    </recommendedName>
</protein>
<name>A0A7W8D5C4_9GAMM</name>
<dbReference type="RefSeq" id="WP_183958671.1">
    <property type="nucleotide sequence ID" value="NZ_JACHHP010000001.1"/>
</dbReference>
<accession>A0A7W8D5C4</accession>
<proteinExistence type="predicted"/>
<dbReference type="Proteomes" id="UP000521199">
    <property type="component" value="Unassembled WGS sequence"/>
</dbReference>
<dbReference type="AlphaFoldDB" id="A0A7W8D5C4"/>
<keyword evidence="3" id="KW-1185">Reference proteome</keyword>
<evidence type="ECO:0000313" key="3">
    <source>
        <dbReference type="Proteomes" id="UP000521199"/>
    </source>
</evidence>
<evidence type="ECO:0000259" key="1">
    <source>
        <dbReference type="Pfam" id="PF09722"/>
    </source>
</evidence>
<dbReference type="EMBL" id="JACHHP010000001">
    <property type="protein sequence ID" value="MBB5206568.1"/>
    <property type="molecule type" value="Genomic_DNA"/>
</dbReference>
<dbReference type="InterPro" id="IPR024467">
    <property type="entry name" value="Xre/MbcA/ParS-like_toxin-bd"/>
</dbReference>
<comment type="caution">
    <text evidence="2">The sequence shown here is derived from an EMBL/GenBank/DDBJ whole genome shotgun (WGS) entry which is preliminary data.</text>
</comment>
<sequence length="144" mass="16482">MVSIREQLAHYDAGPPPLPDLQLEQSRRDLARVVSALFERWNLDGASQLQLLGLSPESRKLLPRYRAGERALPAQRDILDRAGYLLGIHKALRFLFPEDEALRFDWVHRRNAALDHATPLDIMLRDGLLGIARVARLLDFQRGR</sequence>